<feature type="region of interest" description="Disordered" evidence="13">
    <location>
        <begin position="1"/>
        <end position="160"/>
    </location>
</feature>
<evidence type="ECO:0000256" key="1">
    <source>
        <dbReference type="ARBA" id="ARBA00004299"/>
    </source>
</evidence>
<evidence type="ECO:0000256" key="5">
    <source>
        <dbReference type="ARBA" id="ARBA00022448"/>
    </source>
</evidence>
<keyword evidence="10" id="KW-0333">Golgi apparatus</keyword>
<dbReference type="PANTHER" id="PTHR13803:SF39">
    <property type="entry name" value="SECRETORY 24AB, ISOFORM A"/>
    <property type="match status" value="1"/>
</dbReference>
<dbReference type="GO" id="GO:0030127">
    <property type="term" value="C:COPII vesicle coat"/>
    <property type="evidence" value="ECO:0007669"/>
    <property type="project" value="InterPro"/>
</dbReference>
<feature type="domain" description="Sec23/Sec24 trunk" evidence="16">
    <location>
        <begin position="304"/>
        <end position="536"/>
    </location>
</feature>
<evidence type="ECO:0000256" key="3">
    <source>
        <dbReference type="ARBA" id="ARBA00004397"/>
    </source>
</evidence>
<dbReference type="SUPFAM" id="SSF81811">
    <property type="entry name" value="Helical domain of Sec23/24"/>
    <property type="match status" value="1"/>
</dbReference>
<evidence type="ECO:0000259" key="16">
    <source>
        <dbReference type="Pfam" id="PF04811"/>
    </source>
</evidence>
<evidence type="ECO:0000313" key="19">
    <source>
        <dbReference type="Proteomes" id="UP000095280"/>
    </source>
</evidence>
<dbReference type="Proteomes" id="UP000095280">
    <property type="component" value="Unplaced"/>
</dbReference>
<dbReference type="SUPFAM" id="SSF82754">
    <property type="entry name" value="C-terminal, gelsolin-like domain of Sec23/24"/>
    <property type="match status" value="1"/>
</dbReference>
<dbReference type="Pfam" id="PF04810">
    <property type="entry name" value="zf-Sec23_Sec24"/>
    <property type="match status" value="1"/>
</dbReference>
<dbReference type="InterPro" id="IPR007123">
    <property type="entry name" value="Gelsolin-like_dom"/>
</dbReference>
<dbReference type="InterPro" id="IPR006896">
    <property type="entry name" value="Sec23/24_trunk_dom"/>
</dbReference>
<dbReference type="Gene3D" id="1.20.120.730">
    <property type="entry name" value="Sec23/Sec24 helical domain"/>
    <property type="match status" value="1"/>
</dbReference>
<keyword evidence="5" id="KW-0813">Transport</keyword>
<dbReference type="Pfam" id="PF00626">
    <property type="entry name" value="Gelsolin"/>
    <property type="match status" value="1"/>
</dbReference>
<evidence type="ECO:0000256" key="6">
    <source>
        <dbReference type="ARBA" id="ARBA00022490"/>
    </source>
</evidence>
<protein>
    <submittedName>
        <fullName evidence="20">Vesicle coat complex copii subunit sec24/subunit sfb2</fullName>
    </submittedName>
</protein>
<evidence type="ECO:0000256" key="12">
    <source>
        <dbReference type="ARBA" id="ARBA00023329"/>
    </source>
</evidence>
<feature type="compositionally biased region" description="Pro residues" evidence="13">
    <location>
        <begin position="47"/>
        <end position="91"/>
    </location>
</feature>
<keyword evidence="7" id="KW-0256">Endoplasmic reticulum</keyword>
<organism evidence="19 20">
    <name type="scientific">Macrostomum lignano</name>
    <dbReference type="NCBI Taxonomy" id="282301"/>
    <lineage>
        <taxon>Eukaryota</taxon>
        <taxon>Metazoa</taxon>
        <taxon>Spiralia</taxon>
        <taxon>Lophotrochozoa</taxon>
        <taxon>Platyhelminthes</taxon>
        <taxon>Rhabditophora</taxon>
        <taxon>Macrostomorpha</taxon>
        <taxon>Macrostomida</taxon>
        <taxon>Macrostomidae</taxon>
        <taxon>Macrostomum</taxon>
    </lineage>
</organism>
<keyword evidence="12" id="KW-0968">Cytoplasmic vesicle</keyword>
<feature type="domain" description="Zinc finger Sec23/Sec24-type" evidence="15">
    <location>
        <begin position="231"/>
        <end position="268"/>
    </location>
</feature>
<evidence type="ECO:0000259" key="18">
    <source>
        <dbReference type="Pfam" id="PF08033"/>
    </source>
</evidence>
<sequence length="911" mass="100241">QQQQQQQQQQIHPGMPNGSNGAGSHYQSQPAVWPPPAQPAQHQTQPLRPPMPPPPPSAPSPPSGAPYGPPRPPMPPQQQPRPPMPPPPGPYQPQSQPQQQRPPMPPQPQAPPTLRPPGPPQPPAPMPPSGIPPTARLDGSLRSSQDGSTQRHVNLLQDRQLLSPTEGIEVLKPSVKHYPGDANCDPEVMCCTLNVIPSTSSLLQKARLPLGLLLHPFKDLRNLPVIQASVIVRCRSCRTYINPFVQLIDQRRWRCNVCYRTNDLPDEFQYDPVSKVYGEPSRRPEVRSATVEFIAPQEYTVRPPPPATYVMLFDVSLGAAYLSTVCQVLLRSLDRLPGDARTQLAIMTFNGFLHLYQLDGPRPRMLVLPDLDEAAPPLHDGLLVTVSECRDAIAELLETLPIQEFPEAPGSCLGTALQMAYKLAQSYGGRVTAFVASLPSLGSGALQNRDDPSTRVGKPSSGILQPGTDFYKRLALDCCGVQLGIDLFCLAPQPVDLPSLLPASLFSSGDFFHYPDMAERPDEERARLSTDFNRYVTRKIGFEAVMRLRCTKGISISAFHGSCFVRSTDLLSLPTVNPDAGFGIQLALEDSLADVQLAVCQAALLYTSAKGERRIRVHTLAVPVTSRLEDVFRGADQRAVAGLLALMATDRTIGSSLTDAREALVNAAVDLITAYGNCALSSGQRIGSLCVPYHLRLLPALVLALMKCTAFRLGVSTRLDERAGALAAMKLTPLRFLLMRAYPDLYALHPSAWPPPPPQQQQQQQEDQKQNNQSVSDDEIDEPPRLHLSAQFLERGGLYLLDAGRELLLFVFSGMPQAVYQQLFAVDSFQQIRDGQLGLPELDNPLSERVRGFVECLQSDRPFGAPLTLLREDGRQRGRFTRYLVEDRSEGGASQSYQEFLQTLQKMVKYS</sequence>
<evidence type="ECO:0000259" key="14">
    <source>
        <dbReference type="Pfam" id="PF00626"/>
    </source>
</evidence>
<dbReference type="GO" id="GO:0006886">
    <property type="term" value="P:intracellular protein transport"/>
    <property type="evidence" value="ECO:0007669"/>
    <property type="project" value="InterPro"/>
</dbReference>
<dbReference type="GO" id="GO:0090110">
    <property type="term" value="P:COPII-coated vesicle cargo loading"/>
    <property type="evidence" value="ECO:0007669"/>
    <property type="project" value="TreeGrafter"/>
</dbReference>
<dbReference type="GO" id="GO:0008270">
    <property type="term" value="F:zinc ion binding"/>
    <property type="evidence" value="ECO:0007669"/>
    <property type="project" value="InterPro"/>
</dbReference>
<dbReference type="InterPro" id="IPR036465">
    <property type="entry name" value="vWFA_dom_sf"/>
</dbReference>
<dbReference type="Pfam" id="PF08033">
    <property type="entry name" value="Sec23_BS"/>
    <property type="match status" value="1"/>
</dbReference>
<dbReference type="WBParaSite" id="maker-uti_cns_0004097-snap-gene-0.8-mRNA-1">
    <property type="protein sequence ID" value="maker-uti_cns_0004097-snap-gene-0.8-mRNA-1"/>
    <property type="gene ID" value="maker-uti_cns_0004097-snap-gene-0.8"/>
</dbReference>
<evidence type="ECO:0000256" key="11">
    <source>
        <dbReference type="ARBA" id="ARBA00023136"/>
    </source>
</evidence>
<feature type="compositionally biased region" description="Pro residues" evidence="13">
    <location>
        <begin position="100"/>
        <end position="131"/>
    </location>
</feature>
<evidence type="ECO:0000256" key="9">
    <source>
        <dbReference type="ARBA" id="ARBA00022927"/>
    </source>
</evidence>
<keyword evidence="8" id="KW-0931">ER-Golgi transport</keyword>
<evidence type="ECO:0000256" key="8">
    <source>
        <dbReference type="ARBA" id="ARBA00022892"/>
    </source>
</evidence>
<dbReference type="InterPro" id="IPR006900">
    <property type="entry name" value="Sec23/24_helical_dom"/>
</dbReference>
<evidence type="ECO:0000256" key="4">
    <source>
        <dbReference type="ARBA" id="ARBA00008334"/>
    </source>
</evidence>
<evidence type="ECO:0000313" key="20">
    <source>
        <dbReference type="WBParaSite" id="maker-uti_cns_0004097-snap-gene-0.8-mRNA-1"/>
    </source>
</evidence>
<feature type="compositionally biased region" description="Low complexity" evidence="13">
    <location>
        <begin position="1"/>
        <end position="10"/>
    </location>
</feature>
<dbReference type="SUPFAM" id="SSF53300">
    <property type="entry name" value="vWA-like"/>
    <property type="match status" value="1"/>
</dbReference>
<dbReference type="InterPro" id="IPR029006">
    <property type="entry name" value="ADF-H/Gelsolin-like_dom_sf"/>
</dbReference>
<evidence type="ECO:0000256" key="10">
    <source>
        <dbReference type="ARBA" id="ARBA00023034"/>
    </source>
</evidence>
<dbReference type="PANTHER" id="PTHR13803">
    <property type="entry name" value="SEC24-RELATED PROTEIN"/>
    <property type="match status" value="1"/>
</dbReference>
<feature type="domain" description="Sec23/Sec24 beta-sandwich" evidence="18">
    <location>
        <begin position="541"/>
        <end position="625"/>
    </location>
</feature>
<evidence type="ECO:0000259" key="17">
    <source>
        <dbReference type="Pfam" id="PF04815"/>
    </source>
</evidence>
<feature type="domain" description="Gelsolin-like" evidence="14">
    <location>
        <begin position="780"/>
        <end position="853"/>
    </location>
</feature>
<dbReference type="Gene3D" id="2.30.30.380">
    <property type="entry name" value="Zn-finger domain of Sec23/24"/>
    <property type="match status" value="1"/>
</dbReference>
<comment type="similarity">
    <text evidence="4">Belongs to the SEC23/SEC24 family. SEC24 subfamily.</text>
</comment>
<dbReference type="Gene3D" id="2.60.40.1670">
    <property type="entry name" value="beta-sandwich domain of Sec23/24"/>
    <property type="match status" value="1"/>
</dbReference>
<dbReference type="InterPro" id="IPR036180">
    <property type="entry name" value="Gelsolin-like_dom_sf"/>
</dbReference>
<reference evidence="20" key="1">
    <citation type="submission" date="2016-11" db="UniProtKB">
        <authorList>
            <consortium name="WormBaseParasite"/>
        </authorList>
    </citation>
    <scope>IDENTIFICATION</scope>
</reference>
<dbReference type="InterPro" id="IPR036175">
    <property type="entry name" value="Sec23/24_helical_dom_sf"/>
</dbReference>
<dbReference type="GO" id="GO:0000139">
    <property type="term" value="C:Golgi membrane"/>
    <property type="evidence" value="ECO:0007669"/>
    <property type="project" value="UniProtKB-SubCell"/>
</dbReference>
<dbReference type="InterPro" id="IPR006895">
    <property type="entry name" value="Znf_Sec23_Sec24"/>
</dbReference>
<accession>A0A1I8H1I2</accession>
<dbReference type="Gene3D" id="3.40.20.10">
    <property type="entry name" value="Severin"/>
    <property type="match status" value="1"/>
</dbReference>
<dbReference type="Pfam" id="PF04811">
    <property type="entry name" value="Sec23_trunk"/>
    <property type="match status" value="1"/>
</dbReference>
<keyword evidence="6" id="KW-0963">Cytoplasm</keyword>
<dbReference type="FunFam" id="2.30.30.380:FF:000004">
    <property type="entry name" value="SEC24 homolog B, COPII coat complex component"/>
    <property type="match status" value="1"/>
</dbReference>
<evidence type="ECO:0000256" key="2">
    <source>
        <dbReference type="ARBA" id="ARBA00004394"/>
    </source>
</evidence>
<dbReference type="InterPro" id="IPR036174">
    <property type="entry name" value="Znf_Sec23_Sec24_sf"/>
</dbReference>
<evidence type="ECO:0000259" key="15">
    <source>
        <dbReference type="Pfam" id="PF04810"/>
    </source>
</evidence>
<dbReference type="GO" id="GO:0000149">
    <property type="term" value="F:SNARE binding"/>
    <property type="evidence" value="ECO:0007669"/>
    <property type="project" value="TreeGrafter"/>
</dbReference>
<dbReference type="InterPro" id="IPR012990">
    <property type="entry name" value="Beta-sandwich_Sec23_24"/>
</dbReference>
<dbReference type="SUPFAM" id="SSF82919">
    <property type="entry name" value="Zn-finger domain of Sec23/24"/>
    <property type="match status" value="1"/>
</dbReference>
<proteinExistence type="inferred from homology"/>
<dbReference type="GO" id="GO:0070971">
    <property type="term" value="C:endoplasmic reticulum exit site"/>
    <property type="evidence" value="ECO:0007669"/>
    <property type="project" value="TreeGrafter"/>
</dbReference>
<dbReference type="Gene3D" id="3.40.50.410">
    <property type="entry name" value="von Willebrand factor, type A domain"/>
    <property type="match status" value="1"/>
</dbReference>
<feature type="region of interest" description="Disordered" evidence="13">
    <location>
        <begin position="750"/>
        <end position="781"/>
    </location>
</feature>
<evidence type="ECO:0000256" key="13">
    <source>
        <dbReference type="SAM" id="MobiDB-lite"/>
    </source>
</evidence>
<feature type="domain" description="Sec23/Sec24 helical" evidence="17">
    <location>
        <begin position="636"/>
        <end position="735"/>
    </location>
</feature>
<dbReference type="GO" id="GO:0005789">
    <property type="term" value="C:endoplasmic reticulum membrane"/>
    <property type="evidence" value="ECO:0007669"/>
    <property type="project" value="UniProtKB-SubCell"/>
</dbReference>
<keyword evidence="9" id="KW-0653">Protein transport</keyword>
<dbReference type="SUPFAM" id="SSF81995">
    <property type="entry name" value="beta-sandwich domain of Sec23/24"/>
    <property type="match status" value="1"/>
</dbReference>
<comment type="subcellular location">
    <subcellularLocation>
        <location evidence="1">Cytoplasmic vesicle</location>
        <location evidence="1">COPII-coated vesicle membrane</location>
        <topology evidence="1">Peripheral membrane protein</topology>
        <orientation evidence="1">Cytoplasmic side</orientation>
    </subcellularLocation>
    <subcellularLocation>
        <location evidence="3">Endoplasmic reticulum membrane</location>
        <topology evidence="3">Peripheral membrane protein</topology>
        <orientation evidence="3">Cytoplasmic side</orientation>
    </subcellularLocation>
    <subcellularLocation>
        <location evidence="2">Golgi apparatus membrane</location>
    </subcellularLocation>
</comment>
<feature type="compositionally biased region" description="Polar residues" evidence="13">
    <location>
        <begin position="141"/>
        <end position="152"/>
    </location>
</feature>
<evidence type="ECO:0000256" key="7">
    <source>
        <dbReference type="ARBA" id="ARBA00022824"/>
    </source>
</evidence>
<keyword evidence="19" id="KW-1185">Reference proteome</keyword>
<name>A0A1I8H1I2_9PLAT</name>
<keyword evidence="11" id="KW-0472">Membrane</keyword>
<dbReference type="Pfam" id="PF04815">
    <property type="entry name" value="Sec23_helical"/>
    <property type="match status" value="1"/>
</dbReference>
<dbReference type="InterPro" id="IPR050550">
    <property type="entry name" value="SEC23_SEC24_subfamily"/>
</dbReference>
<dbReference type="AlphaFoldDB" id="A0A1I8H1I2"/>